<comment type="caution">
    <text evidence="2">The sequence shown here is derived from an EMBL/GenBank/DDBJ whole genome shotgun (WGS) entry which is preliminary data.</text>
</comment>
<keyword evidence="1" id="KW-0812">Transmembrane</keyword>
<reference evidence="2" key="1">
    <citation type="journal article" date="2015" name="Nature">
        <title>Complex archaea that bridge the gap between prokaryotes and eukaryotes.</title>
        <authorList>
            <person name="Spang A."/>
            <person name="Saw J.H."/>
            <person name="Jorgensen S.L."/>
            <person name="Zaremba-Niedzwiedzka K."/>
            <person name="Martijn J."/>
            <person name="Lind A.E."/>
            <person name="van Eijk R."/>
            <person name="Schleper C."/>
            <person name="Guy L."/>
            <person name="Ettema T.J."/>
        </authorList>
    </citation>
    <scope>NUCLEOTIDE SEQUENCE</scope>
</reference>
<proteinExistence type="predicted"/>
<accession>A0A0F9RTU0</accession>
<keyword evidence="1" id="KW-1133">Transmembrane helix</keyword>
<evidence type="ECO:0000313" key="2">
    <source>
        <dbReference type="EMBL" id="KKN53302.1"/>
    </source>
</evidence>
<protein>
    <submittedName>
        <fullName evidence="2">Uncharacterized protein</fullName>
    </submittedName>
</protein>
<organism evidence="2">
    <name type="scientific">marine sediment metagenome</name>
    <dbReference type="NCBI Taxonomy" id="412755"/>
    <lineage>
        <taxon>unclassified sequences</taxon>
        <taxon>metagenomes</taxon>
        <taxon>ecological metagenomes</taxon>
    </lineage>
</organism>
<feature type="transmembrane region" description="Helical" evidence="1">
    <location>
        <begin position="611"/>
        <end position="632"/>
    </location>
</feature>
<keyword evidence="1" id="KW-0472">Membrane</keyword>
<gene>
    <name evidence="2" type="ORF">LCGC14_0603740</name>
</gene>
<name>A0A0F9RTU0_9ZZZZ</name>
<dbReference type="EMBL" id="LAZR01000977">
    <property type="protein sequence ID" value="KKN53302.1"/>
    <property type="molecule type" value="Genomic_DNA"/>
</dbReference>
<evidence type="ECO:0000256" key="1">
    <source>
        <dbReference type="SAM" id="Phobius"/>
    </source>
</evidence>
<sequence>MTEEVKSPQHELASIMELILTKEKSLLHLKKQLIDLKSEMSNLKQRTQSDEVIANLELSQQKYQALATEISATQASLIKAKGRIAKLRAGIIDDITDISGVDSLQSWPTSMFSALPILLFPVRLETRYKTVESNPELWIRIYPDEIAIHTHEIPLTEEEYDDGVQYVRQLWFAGRFNELDSAEIKETKEARKKGAWSELVNKHGSERAEWIVWTFLNNPDENQRYATNFSPPTVMTPVNEYGEPINEILNPPIFKSKTDIEFKAEPWCEPARSFIMPDVFCVRLYRNSDLVFQKPGNLIEHPLHFGPTPDPDSVDDEILFFDDQSKWVIDFEEAVNKGMAVKVTEDDIENLEEGFSRVIVIGLKLTTDWDMNKQYLEQLFENHRYTNGLGFAKQGTPTNNVAGIEESAYSRGDDPDMSWERLNSDNLASENAESAGFRLAQTLGLSPSIFDNTENALIVEDLPARHMIEALWSITLGYYMEYMLDKEYNFYEGEDFNDEKLKKGLKEHFKHFVRGRGPHSALRVGDNTYGILPISSLRSWNNHELDQDWIEGDDTNDEHVNAFLPIFLRKLYPFWQEMAENPEKVPRVSGSTDPGAEMLKILAMNASSRNILVRPFVGFFYVWYLFILYYGWFSNNWINILNIIGENEGVETWWEGIVSKREEYRTKIRELHQENPLFPNLNPVLLNLLAWDHGYELWNLRRDLIPPEGEEQPSLTPFIQVEPVSETEKVTNDYIDGLISNLGAELAPDSLLYNLLRITKIREGANFDDYLGPIFEKLKDLPSAELERLLGETLDLYTNRLDAIITSLATKRLHNMRKLVPEGILIGAYGWVEDLQKDQQGQTTNGGYIFAPSHAQAAAGAVLRNAYLSYDEKEEKESMAIRLTSDRIRRALWILDGIRQGQPLSALLGYRFEKGILENYTTSIPTIPTAIYELRRLYPLEVIGDHPNDEETDTGTNDADEIIAPNNVVDGTTLLTAWKAFLDNEDGAIDFNGNSKLPNENTDGFKAIARELNCLNDMFDALGDLGLYENLYHNVRGNFDRAPVLLDVIAGNGGTISKPESVYTPLGGFTFKQRVLVVLDDGINDDRINDWNPDAFTPWLTEMVNHLAPDDVDPPVDQSSLPVAMEPWLNYWLAQMLGSISAVKCRYEFEGLPDPINNYVTLEEIIEAQCLTPLDILRMSTSPLLGELTELEQRIVDFVKTKHDLQDDKDIQLKFNVVTDWINWDLTQDRSFHEFLPLAKHLLKLITTSRPLEPSDLYRPEKAESSQDAVYSSYEYEKLKDRISDVEKTVNILLNILDPAKSNTLTVEISRIALFSASSLGIRDAIPLSGKNLAILKKQCLEVHSELQRRKEKFDTHILEAGQYKTIYDGSAGDSSDPDPSKIRPAIKALMNAVRVLFGKSFVVLPYFESKNELILQSAFNQLDPASVLNEWFPKTTPTHAGMKKLENILILSKAQATGMGYNFQVGQLPQREDDWWLAQPIPEKEDFEEPEHGSLSLVVYTQNNPFTTLKNHRSGFVVDEWTEVIPNDTINAAITYHYNRPNTEAPQTLLLVVPPTLCDKQRLTTIPARQGLLFANTNPGEILSSEVKKSVVWQWQYIAEAVEDALDLAKIRAVDFDAMDEFEFGQFLPALFVPVNIEEEDD</sequence>